<keyword evidence="1" id="KW-1133">Transmembrane helix</keyword>
<keyword evidence="1" id="KW-0812">Transmembrane</keyword>
<evidence type="ECO:0000256" key="1">
    <source>
        <dbReference type="SAM" id="Phobius"/>
    </source>
</evidence>
<evidence type="ECO:0000313" key="2">
    <source>
        <dbReference type="EMBL" id="KKM88821.1"/>
    </source>
</evidence>
<feature type="transmembrane region" description="Helical" evidence="1">
    <location>
        <begin position="37"/>
        <end position="55"/>
    </location>
</feature>
<reference evidence="2" key="1">
    <citation type="journal article" date="2015" name="Nature">
        <title>Complex archaea that bridge the gap between prokaryotes and eukaryotes.</title>
        <authorList>
            <person name="Spang A."/>
            <person name="Saw J.H."/>
            <person name="Jorgensen S.L."/>
            <person name="Zaremba-Niedzwiedzka K."/>
            <person name="Martijn J."/>
            <person name="Lind A.E."/>
            <person name="van Eijk R."/>
            <person name="Schleper C."/>
            <person name="Guy L."/>
            <person name="Ettema T.J."/>
        </authorList>
    </citation>
    <scope>NUCLEOTIDE SEQUENCE</scope>
</reference>
<accession>A0A0F9LNP1</accession>
<gene>
    <name evidence="2" type="ORF">LCGC14_1254770</name>
</gene>
<dbReference type="AlphaFoldDB" id="A0A0F9LNP1"/>
<organism evidence="2">
    <name type="scientific">marine sediment metagenome</name>
    <dbReference type="NCBI Taxonomy" id="412755"/>
    <lineage>
        <taxon>unclassified sequences</taxon>
        <taxon>metagenomes</taxon>
        <taxon>ecological metagenomes</taxon>
    </lineage>
</organism>
<keyword evidence="1" id="KW-0472">Membrane</keyword>
<comment type="caution">
    <text evidence="2">The sequence shown here is derived from an EMBL/GenBank/DDBJ whole genome shotgun (WGS) entry which is preliminary data.</text>
</comment>
<dbReference type="EMBL" id="LAZR01006909">
    <property type="protein sequence ID" value="KKM88821.1"/>
    <property type="molecule type" value="Genomic_DNA"/>
</dbReference>
<proteinExistence type="predicted"/>
<sequence>MKAWSKRMIWFFGFSIFSMIDDYFYFLSHGTPFEYEISTAIITLLIIVLPLFFMGDDK</sequence>
<protein>
    <submittedName>
        <fullName evidence="2">Uncharacterized protein</fullName>
    </submittedName>
</protein>
<feature type="transmembrane region" description="Helical" evidence="1">
    <location>
        <begin position="7"/>
        <end position="25"/>
    </location>
</feature>
<name>A0A0F9LNP1_9ZZZZ</name>